<dbReference type="Pfam" id="PF19654">
    <property type="entry name" value="DUF6157"/>
    <property type="match status" value="1"/>
</dbReference>
<evidence type="ECO:0000313" key="1">
    <source>
        <dbReference type="EMBL" id="MFC0581269.1"/>
    </source>
</evidence>
<dbReference type="EMBL" id="JBHLUB010000002">
    <property type="protein sequence ID" value="MFC0581269.1"/>
    <property type="molecule type" value="Genomic_DNA"/>
</dbReference>
<keyword evidence="2" id="KW-1185">Reference proteome</keyword>
<evidence type="ECO:0000313" key="2">
    <source>
        <dbReference type="Proteomes" id="UP001589862"/>
    </source>
</evidence>
<sequence>MADAESRIALVPLGSEEYRSFAADPELKQLKAMRSKRA</sequence>
<organism evidence="1 2">
    <name type="scientific">Micrococcoides hystricis</name>
    <dbReference type="NCBI Taxonomy" id="1572761"/>
    <lineage>
        <taxon>Bacteria</taxon>
        <taxon>Bacillati</taxon>
        <taxon>Actinomycetota</taxon>
        <taxon>Actinomycetes</taxon>
        <taxon>Micrococcales</taxon>
        <taxon>Micrococcaceae</taxon>
        <taxon>Micrococcoides</taxon>
    </lineage>
</organism>
<protein>
    <submittedName>
        <fullName evidence="1">DUF6157 family protein</fullName>
    </submittedName>
</protein>
<accession>A0ABV6P812</accession>
<reference evidence="1 2" key="1">
    <citation type="submission" date="2024-09" db="EMBL/GenBank/DDBJ databases">
        <authorList>
            <person name="Sun Q."/>
            <person name="Mori K."/>
        </authorList>
    </citation>
    <scope>NUCLEOTIDE SEQUENCE [LARGE SCALE GENOMIC DNA]</scope>
    <source>
        <strain evidence="1 2">NCAIM B.02604</strain>
    </source>
</reference>
<dbReference type="RefSeq" id="WP_377457959.1">
    <property type="nucleotide sequence ID" value="NZ_JBHLUB010000002.1"/>
</dbReference>
<dbReference type="InterPro" id="IPR046155">
    <property type="entry name" value="DUF6157"/>
</dbReference>
<dbReference type="Proteomes" id="UP001589862">
    <property type="component" value="Unassembled WGS sequence"/>
</dbReference>
<comment type="caution">
    <text evidence="1">The sequence shown here is derived from an EMBL/GenBank/DDBJ whole genome shotgun (WGS) entry which is preliminary data.</text>
</comment>
<name>A0ABV6P812_9MICC</name>
<gene>
    <name evidence="1" type="ORF">ACFFFR_02540</name>
</gene>
<proteinExistence type="predicted"/>